<dbReference type="GO" id="GO:0004527">
    <property type="term" value="F:exonuclease activity"/>
    <property type="evidence" value="ECO:0007669"/>
    <property type="project" value="UniProtKB-KW"/>
</dbReference>
<dbReference type="Pfam" id="PF13476">
    <property type="entry name" value="AAA_23"/>
    <property type="match status" value="1"/>
</dbReference>
<evidence type="ECO:0000313" key="7">
    <source>
        <dbReference type="Proteomes" id="UP000199268"/>
    </source>
</evidence>
<keyword evidence="7" id="KW-1185">Reference proteome</keyword>
<dbReference type="PANTHER" id="PTHR32114">
    <property type="entry name" value="ABC TRANSPORTER ABCH.3"/>
    <property type="match status" value="1"/>
</dbReference>
<evidence type="ECO:0000256" key="2">
    <source>
        <dbReference type="ARBA" id="ARBA00011322"/>
    </source>
</evidence>
<evidence type="ECO:0000256" key="1">
    <source>
        <dbReference type="ARBA" id="ARBA00006930"/>
    </source>
</evidence>
<keyword evidence="6" id="KW-0540">Nuclease</keyword>
<dbReference type="EMBL" id="FMAO01000001">
    <property type="protein sequence ID" value="SCB76861.1"/>
    <property type="molecule type" value="Genomic_DNA"/>
</dbReference>
<gene>
    <name evidence="6" type="ORF">GA0061074_101282</name>
</gene>
<evidence type="ECO:0000256" key="3">
    <source>
        <dbReference type="ARBA" id="ARBA00013368"/>
    </source>
</evidence>
<name>A0A1C3Z3B7_9LACO</name>
<keyword evidence="6" id="KW-0269">Exonuclease</keyword>
<evidence type="ECO:0000313" key="6">
    <source>
        <dbReference type="EMBL" id="SCB76861.1"/>
    </source>
</evidence>
<dbReference type="InterPro" id="IPR027417">
    <property type="entry name" value="P-loop_NTPase"/>
</dbReference>
<organism evidence="6 7">
    <name type="scientific">Weissella bombi</name>
    <dbReference type="NCBI Taxonomy" id="1505725"/>
    <lineage>
        <taxon>Bacteria</taxon>
        <taxon>Bacillati</taxon>
        <taxon>Bacillota</taxon>
        <taxon>Bacilli</taxon>
        <taxon>Lactobacillales</taxon>
        <taxon>Lactobacillaceae</taxon>
        <taxon>Weissella</taxon>
    </lineage>
</organism>
<evidence type="ECO:0000256" key="4">
    <source>
        <dbReference type="SAM" id="Coils"/>
    </source>
</evidence>
<proteinExistence type="inferred from homology"/>
<reference evidence="7" key="1">
    <citation type="submission" date="2016-08" db="EMBL/GenBank/DDBJ databases">
        <authorList>
            <person name="Varghese N."/>
            <person name="Submissions Spin"/>
        </authorList>
    </citation>
    <scope>NUCLEOTIDE SEQUENCE [LARGE SCALE GENOMIC DNA]</scope>
    <source>
        <strain evidence="7">R-53094</strain>
    </source>
</reference>
<feature type="domain" description="Rad50/SbcC-type AAA" evidence="5">
    <location>
        <begin position="5"/>
        <end position="223"/>
    </location>
</feature>
<dbReference type="Pfam" id="PF13558">
    <property type="entry name" value="SbcC_Walker_B"/>
    <property type="match status" value="1"/>
</dbReference>
<feature type="coiled-coil region" evidence="4">
    <location>
        <begin position="335"/>
        <end position="372"/>
    </location>
</feature>
<feature type="coiled-coil region" evidence="4">
    <location>
        <begin position="707"/>
        <end position="769"/>
    </location>
</feature>
<keyword evidence="6" id="KW-0378">Hydrolase</keyword>
<feature type="coiled-coil region" evidence="4">
    <location>
        <begin position="799"/>
        <end position="855"/>
    </location>
</feature>
<evidence type="ECO:0000259" key="5">
    <source>
        <dbReference type="Pfam" id="PF13476"/>
    </source>
</evidence>
<feature type="coiled-coil region" evidence="4">
    <location>
        <begin position="645"/>
        <end position="679"/>
    </location>
</feature>
<comment type="subunit">
    <text evidence="2">Heterodimer of SbcC and SbcD.</text>
</comment>
<comment type="similarity">
    <text evidence="1">Belongs to the SMC family. SbcC subfamily.</text>
</comment>
<sequence>MRPLKLQLNNFGPYDETTIDFMKFTESKLFLITGDTGAGKTTIFDGMTYALFGKGTGERSPEDMRSEFANGLAKTMVTFWFEHNGHFYEIRRTPTQQLKKKRGAKSDDDTTTHQATASLIEVDETLETPLEALGDKAKIVNDQIEELLHLNADQFRKIILLPQDKFREFLSAQSDEKMVILRQLFGTTIFDDFVNNLKDQQKQSGQALEKLATQRDEKLQQVKWAQPDIEDIAPTATEKIQVLGKLNTDMAAEIEQQTEILNQAQTQLAALHGEQQKGRQIIDQLDQLEQKKSVLNEQYEQKDRIAQQKETLATLSWGVAQQPLVTQQRYLHNQYQQQISEKQKLSTALDELETQQQTLADAQTELKQQASVVETNQQLSKRIQENLLPKARQLVTLRDKGKNIADEIKMLYAQGEELEQTSQKLDAVITTQSDNLARYQKNAAYESELANRKYQFDQLINHQHAFEQNKKDAQTKKEQVAVLKQKVATAVQYQADKKQDLQDKASLRRDILIQQLQQELVDGEPCVICGQIYHAQAHHDHADAQSTYADLADAIQAVADSEKAEQTATVQLTKLQTDLENNQTQLMELTDKVTADNDTLEKEYATFKQDWQQLFTSSSETFVTLPDVFDETRLTSCFEQAITFVKHAKNEAADLQEQVADSQNKLQNIQTQVIKNEQKVVAKTDSKQAYDAEIKQIVASETTLKSVAEYETMLQKLQAEQQQYDDQVKKVHDQVLTNQQAQVEKQAQKTSLEEKITTTATDIETLEQQIVTAITDGPVDSQQAFDELLNVLQEQPDKINQLTQNITKYQTTVTQLQQDITNLEQVLGDVSRPDMAKIQAAIDQQQTLVNRLIEDNATKKSVLAQQKQIETTVKALQDKWEQQQAAGKDLLTLTQAVDGNNAKRLRLEPFILRRFLFDVLDYANHHYIGTLSGGRYQFILSDRQGGRSNQNGLDIDIYDQDGGKIRATSTLSGGESFISALSIALSMAEVVQRRAGGAKIDALFIDEGFGSLDERTLAQAMEALSLVEQSGRLVGIISHVTSMKQQIPQQLQVKKLGDGRSQLCLRTL</sequence>
<dbReference type="STRING" id="1505725.GA0061074_101282"/>
<dbReference type="GO" id="GO:0006302">
    <property type="term" value="P:double-strand break repair"/>
    <property type="evidence" value="ECO:0007669"/>
    <property type="project" value="InterPro"/>
</dbReference>
<dbReference type="PANTHER" id="PTHR32114:SF2">
    <property type="entry name" value="ABC TRANSPORTER ABCH.3"/>
    <property type="match status" value="1"/>
</dbReference>
<dbReference type="SUPFAM" id="SSF52540">
    <property type="entry name" value="P-loop containing nucleoside triphosphate hydrolases"/>
    <property type="match status" value="2"/>
</dbReference>
<dbReference type="InterPro" id="IPR038729">
    <property type="entry name" value="Rad50/SbcC_AAA"/>
</dbReference>
<feature type="coiled-coil region" evidence="4">
    <location>
        <begin position="247"/>
        <end position="305"/>
    </location>
</feature>
<dbReference type="Proteomes" id="UP000199268">
    <property type="component" value="Unassembled WGS sequence"/>
</dbReference>
<dbReference type="OrthoDB" id="9795626at2"/>
<keyword evidence="4" id="KW-0175">Coiled coil</keyword>
<protein>
    <recommendedName>
        <fullName evidence="3">Nuclease SbcCD subunit C</fullName>
    </recommendedName>
</protein>
<dbReference type="Gene3D" id="3.40.50.300">
    <property type="entry name" value="P-loop containing nucleotide triphosphate hydrolases"/>
    <property type="match status" value="2"/>
</dbReference>
<dbReference type="RefSeq" id="WP_092461314.1">
    <property type="nucleotide sequence ID" value="NZ_BJEE01000002.1"/>
</dbReference>
<accession>A0A1C3Z3B7</accession>
<dbReference type="GO" id="GO:0016887">
    <property type="term" value="F:ATP hydrolysis activity"/>
    <property type="evidence" value="ECO:0007669"/>
    <property type="project" value="InterPro"/>
</dbReference>
<dbReference type="AlphaFoldDB" id="A0A1C3Z3B7"/>